<evidence type="ECO:0000259" key="1">
    <source>
        <dbReference type="Pfam" id="PF03372"/>
    </source>
</evidence>
<dbReference type="EMBL" id="HBUF01265936">
    <property type="protein sequence ID" value="CAG6684113.1"/>
    <property type="molecule type" value="Transcribed_RNA"/>
</dbReference>
<sequence length="681" mass="77809">MYSTRYFCAQRQINKPSINTFPFKNNKCVIERRGFNKSLCSCVTLCSDIENLVYKDKYYQLLSFILSFDHSLSHYSDFISYPYSHDILLSICQCSVPVPDVPNRCIRYGYRLPILLFSGLQSTQYFYSTVFLILSFINKFHAQQVQGGIALDICHILSLTYRNENESVPSSSSLSFPNVSQLIPTAIPPAPFFFSRETEGNEGIVNNTDGNPTPTPFVIIPSTSTLSPLAPPFIPRNPSSSSRITDDNQTLGLDSGNHIPVGNSTIVPDLPNSILTILHQNIQGLNSDRKIPSIEAFLDTLQREHGLLPDVLCFTESWLRPDTYQCANIPGYTNIANYFRVVRTRGATGIFMKNNLDFISLDIDIPPIELNFEYCAITSPSLDIAIVCVYRSNNPSSCFETFFAQLDLLLQKLCCFKYLIVCGDFNINLQSNTNEKTRLVNILKMFNMKPTITTPTRVTTETSTCIDNILINFPIKNVLNKQNNNIFNGIGDHQYAQIISFHTKPLNEVKKIFTRTYDPTKIENFNQALSNTNFNHIYTVQTTDEKMSAFYSIFLSIFNQHFPYKLISTKSTNKKKWMTTGILISSAKKRSLFELSKNSINPSLHEYYRRYSKTLQRVVKAAKRLHSTNIIKNAPRHKKSKAVWEVVTSYSKPNKRRHVEHRVVHQDQEIRDPHQVATYFI</sequence>
<dbReference type="InterPro" id="IPR005135">
    <property type="entry name" value="Endo/exonuclease/phosphatase"/>
</dbReference>
<dbReference type="PANTHER" id="PTHR33776:SF4">
    <property type="entry name" value="ENDONUCLEASE_EXONUCLEASE_PHOSPHATASE DOMAIN-CONTAINING PROTEIN"/>
    <property type="match status" value="1"/>
</dbReference>
<accession>A0A8D8TA50</accession>
<evidence type="ECO:0000313" key="2">
    <source>
        <dbReference type="EMBL" id="CAG6684113.1"/>
    </source>
</evidence>
<protein>
    <recommendedName>
        <fullName evidence="1">Endonuclease/exonuclease/phosphatase domain-containing protein</fullName>
    </recommendedName>
</protein>
<feature type="domain" description="Endonuclease/exonuclease/phosphatase" evidence="1">
    <location>
        <begin position="281"/>
        <end position="472"/>
    </location>
</feature>
<name>A0A8D8TA50_9HEMI</name>
<dbReference type="Gene3D" id="3.60.10.10">
    <property type="entry name" value="Endonuclease/exonuclease/phosphatase"/>
    <property type="match status" value="1"/>
</dbReference>
<dbReference type="GO" id="GO:0003824">
    <property type="term" value="F:catalytic activity"/>
    <property type="evidence" value="ECO:0007669"/>
    <property type="project" value="InterPro"/>
</dbReference>
<organism evidence="2">
    <name type="scientific">Cacopsylla melanoneura</name>
    <dbReference type="NCBI Taxonomy" id="428564"/>
    <lineage>
        <taxon>Eukaryota</taxon>
        <taxon>Metazoa</taxon>
        <taxon>Ecdysozoa</taxon>
        <taxon>Arthropoda</taxon>
        <taxon>Hexapoda</taxon>
        <taxon>Insecta</taxon>
        <taxon>Pterygota</taxon>
        <taxon>Neoptera</taxon>
        <taxon>Paraneoptera</taxon>
        <taxon>Hemiptera</taxon>
        <taxon>Sternorrhyncha</taxon>
        <taxon>Psylloidea</taxon>
        <taxon>Psyllidae</taxon>
        <taxon>Psyllinae</taxon>
        <taxon>Cacopsylla</taxon>
    </lineage>
</organism>
<dbReference type="AlphaFoldDB" id="A0A8D8TA50"/>
<reference evidence="2" key="1">
    <citation type="submission" date="2021-05" db="EMBL/GenBank/DDBJ databases">
        <authorList>
            <person name="Alioto T."/>
            <person name="Alioto T."/>
            <person name="Gomez Garrido J."/>
        </authorList>
    </citation>
    <scope>NUCLEOTIDE SEQUENCE</scope>
</reference>
<dbReference type="SUPFAM" id="SSF56219">
    <property type="entry name" value="DNase I-like"/>
    <property type="match status" value="1"/>
</dbReference>
<dbReference type="Pfam" id="PF03372">
    <property type="entry name" value="Exo_endo_phos"/>
    <property type="match status" value="1"/>
</dbReference>
<proteinExistence type="predicted"/>
<dbReference type="InterPro" id="IPR036691">
    <property type="entry name" value="Endo/exonu/phosph_ase_sf"/>
</dbReference>
<dbReference type="PANTHER" id="PTHR33776">
    <property type="entry name" value="ENDO/EXONUCLEASE/PHOSPHATASE DOMAIN-CONTAINING PROTEIN"/>
    <property type="match status" value="1"/>
</dbReference>